<sequence length="173" mass="19254">MDQYKGILGILTLLTIAYAMSNNRGKISFRTVYWGLGLQLLFAVFILKTPIGKPIFSLLDKIITKLISFSDAGSDFLFTSYVSDVGLHPSLLNFAFRLLPTIIFFSSLMAVLYHFGIIQIIIKWIAKLMQKTMGTSGAETLSVSANIFVGQTEAPLMIRPFISQMTKSELMVV</sequence>
<feature type="non-terminal residue" evidence="4">
    <location>
        <position position="173"/>
    </location>
</feature>
<dbReference type="AlphaFoldDB" id="A0A382CZ47"/>
<dbReference type="InterPro" id="IPR011642">
    <property type="entry name" value="Gate_dom"/>
</dbReference>
<dbReference type="GO" id="GO:0005337">
    <property type="term" value="F:nucleoside transmembrane transporter activity"/>
    <property type="evidence" value="ECO:0007669"/>
    <property type="project" value="InterPro"/>
</dbReference>
<feature type="domain" description="Concentrative nucleoside transporter N-terminal" evidence="2">
    <location>
        <begin position="8"/>
        <end position="80"/>
    </location>
</feature>
<dbReference type="Pfam" id="PF01773">
    <property type="entry name" value="Nucleos_tra2_N"/>
    <property type="match status" value="1"/>
</dbReference>
<dbReference type="EMBL" id="UINC01036698">
    <property type="protein sequence ID" value="SVB31064.1"/>
    <property type="molecule type" value="Genomic_DNA"/>
</dbReference>
<feature type="transmembrane region" description="Helical" evidence="1">
    <location>
        <begin position="31"/>
        <end position="50"/>
    </location>
</feature>
<dbReference type="Pfam" id="PF07670">
    <property type="entry name" value="Gate"/>
    <property type="match status" value="1"/>
</dbReference>
<organism evidence="4">
    <name type="scientific">marine metagenome</name>
    <dbReference type="NCBI Taxonomy" id="408172"/>
    <lineage>
        <taxon>unclassified sequences</taxon>
        <taxon>metagenomes</taxon>
        <taxon>ecological metagenomes</taxon>
    </lineage>
</organism>
<evidence type="ECO:0000259" key="3">
    <source>
        <dbReference type="Pfam" id="PF07670"/>
    </source>
</evidence>
<keyword evidence="1" id="KW-0812">Transmembrane</keyword>
<dbReference type="PANTHER" id="PTHR10590">
    <property type="entry name" value="SODIUM/NUCLEOSIDE COTRANSPORTER"/>
    <property type="match status" value="1"/>
</dbReference>
<gene>
    <name evidence="4" type="ORF">METZ01_LOCUS183918</name>
</gene>
<feature type="transmembrane region" description="Helical" evidence="1">
    <location>
        <begin position="102"/>
        <end position="126"/>
    </location>
</feature>
<feature type="domain" description="Nucleoside transporter/FeoB GTPase Gate" evidence="3">
    <location>
        <begin position="95"/>
        <end position="172"/>
    </location>
</feature>
<dbReference type="PANTHER" id="PTHR10590:SF4">
    <property type="entry name" value="SOLUTE CARRIER FAMILY 28 MEMBER 3"/>
    <property type="match status" value="1"/>
</dbReference>
<dbReference type="InterPro" id="IPR002668">
    <property type="entry name" value="CNT_N_dom"/>
</dbReference>
<evidence type="ECO:0008006" key="5">
    <source>
        <dbReference type="Google" id="ProtNLM"/>
    </source>
</evidence>
<reference evidence="4" key="1">
    <citation type="submission" date="2018-05" db="EMBL/GenBank/DDBJ databases">
        <authorList>
            <person name="Lanie J.A."/>
            <person name="Ng W.-L."/>
            <person name="Kazmierczak K.M."/>
            <person name="Andrzejewski T.M."/>
            <person name="Davidsen T.M."/>
            <person name="Wayne K.J."/>
            <person name="Tettelin H."/>
            <person name="Glass J.I."/>
            <person name="Rusch D."/>
            <person name="Podicherti R."/>
            <person name="Tsui H.-C.T."/>
            <person name="Winkler M.E."/>
        </authorList>
    </citation>
    <scope>NUCLEOTIDE SEQUENCE</scope>
</reference>
<protein>
    <recommendedName>
        <fullName evidence="5">Concentrative nucleoside transporter N-terminal domain-containing protein</fullName>
    </recommendedName>
</protein>
<name>A0A382CZ47_9ZZZZ</name>
<dbReference type="GO" id="GO:0005886">
    <property type="term" value="C:plasma membrane"/>
    <property type="evidence" value="ECO:0007669"/>
    <property type="project" value="TreeGrafter"/>
</dbReference>
<keyword evidence="1" id="KW-1133">Transmembrane helix</keyword>
<evidence type="ECO:0000313" key="4">
    <source>
        <dbReference type="EMBL" id="SVB31064.1"/>
    </source>
</evidence>
<dbReference type="GO" id="GO:0015293">
    <property type="term" value="F:symporter activity"/>
    <property type="evidence" value="ECO:0007669"/>
    <property type="project" value="TreeGrafter"/>
</dbReference>
<keyword evidence="1" id="KW-0472">Membrane</keyword>
<accession>A0A382CZ47</accession>
<evidence type="ECO:0000259" key="2">
    <source>
        <dbReference type="Pfam" id="PF01773"/>
    </source>
</evidence>
<evidence type="ECO:0000256" key="1">
    <source>
        <dbReference type="SAM" id="Phobius"/>
    </source>
</evidence>
<proteinExistence type="predicted"/>
<dbReference type="InterPro" id="IPR008276">
    <property type="entry name" value="C_nuclsd_transpt"/>
</dbReference>